<protein>
    <submittedName>
        <fullName evidence="1">Uncharacterized protein</fullName>
    </submittedName>
</protein>
<gene>
    <name evidence="1" type="ORF">GCM10008938_52290</name>
</gene>
<reference evidence="2" key="1">
    <citation type="journal article" date="2019" name="Int. J. Syst. Evol. Microbiol.">
        <title>The Global Catalogue of Microorganisms (GCM) 10K type strain sequencing project: providing services to taxonomists for standard genome sequencing and annotation.</title>
        <authorList>
            <consortium name="The Broad Institute Genomics Platform"/>
            <consortium name="The Broad Institute Genome Sequencing Center for Infectious Disease"/>
            <person name="Wu L."/>
            <person name="Ma J."/>
        </authorList>
    </citation>
    <scope>NUCLEOTIDE SEQUENCE [LARGE SCALE GENOMIC DNA]</scope>
    <source>
        <strain evidence="2">JCM 14370</strain>
    </source>
</reference>
<dbReference type="Proteomes" id="UP000632222">
    <property type="component" value="Unassembled WGS sequence"/>
</dbReference>
<dbReference type="Pfam" id="PF12747">
    <property type="entry name" value="DdrB"/>
    <property type="match status" value="1"/>
</dbReference>
<dbReference type="EMBL" id="BMOD01000054">
    <property type="protein sequence ID" value="GGJ59709.1"/>
    <property type="molecule type" value="Genomic_DNA"/>
</dbReference>
<sequence length="67" mass="7538">MSSRRWTPRNLGLPKIVKYSRGARPTDPEHLKEGEESVRYITLITCPCNGRPLEAYQNPEKVAAASP</sequence>
<keyword evidence="2" id="KW-1185">Reference proteome</keyword>
<organism evidence="1 2">
    <name type="scientific">Deinococcus roseus</name>
    <dbReference type="NCBI Taxonomy" id="392414"/>
    <lineage>
        <taxon>Bacteria</taxon>
        <taxon>Thermotogati</taxon>
        <taxon>Deinococcota</taxon>
        <taxon>Deinococci</taxon>
        <taxon>Deinococcales</taxon>
        <taxon>Deinococcaceae</taxon>
        <taxon>Deinococcus</taxon>
    </lineage>
</organism>
<name>A0ABQ2DNB8_9DEIO</name>
<evidence type="ECO:0000313" key="1">
    <source>
        <dbReference type="EMBL" id="GGJ59709.1"/>
    </source>
</evidence>
<dbReference type="InterPro" id="IPR024305">
    <property type="entry name" value="ssDNA-bd_DdrB-like"/>
</dbReference>
<comment type="caution">
    <text evidence="1">The sequence shown here is derived from an EMBL/GenBank/DDBJ whole genome shotgun (WGS) entry which is preliminary data.</text>
</comment>
<proteinExistence type="predicted"/>
<evidence type="ECO:0000313" key="2">
    <source>
        <dbReference type="Proteomes" id="UP000632222"/>
    </source>
</evidence>
<accession>A0ABQ2DNB8</accession>